<reference evidence="8 9" key="1">
    <citation type="submission" date="2018-03" db="EMBL/GenBank/DDBJ databases">
        <title>Genome sequence of Clostridium thermopalmarium DSM 5974.</title>
        <authorList>
            <person name="Poehlein A."/>
            <person name="Daniel R."/>
        </authorList>
    </citation>
    <scope>NUCLEOTIDE SEQUENCE [LARGE SCALE GENOMIC DNA]</scope>
    <source>
        <strain evidence="8 9">DSM 5974</strain>
    </source>
</reference>
<dbReference type="SUPFAM" id="SSF53187">
    <property type="entry name" value="Zn-dependent exopeptidases"/>
    <property type="match status" value="1"/>
</dbReference>
<feature type="binding site" evidence="7">
    <location>
        <position position="66"/>
    </location>
    <ligand>
        <name>Zn(2+)</name>
        <dbReference type="ChEBI" id="CHEBI:29105"/>
        <label>1</label>
    </ligand>
</feature>
<keyword evidence="5 8" id="KW-0378">Hydrolase</keyword>
<dbReference type="InterPro" id="IPR023367">
    <property type="entry name" value="Peptidase_M42_dom2"/>
</dbReference>
<dbReference type="InterPro" id="IPR008007">
    <property type="entry name" value="Peptidase_M42"/>
</dbReference>
<comment type="similarity">
    <text evidence="1 6">Belongs to the peptidase M42 family.</text>
</comment>
<keyword evidence="4 7" id="KW-0479">Metal-binding</keyword>
<feature type="binding site" evidence="7">
    <location>
        <position position="198"/>
    </location>
    <ligand>
        <name>Zn(2+)</name>
        <dbReference type="ChEBI" id="CHEBI:29105"/>
        <label>2</label>
    </ligand>
</feature>
<evidence type="ECO:0000313" key="8">
    <source>
        <dbReference type="EMBL" id="PRR74809.1"/>
    </source>
</evidence>
<proteinExistence type="inferred from homology"/>
<dbReference type="Gene3D" id="2.40.30.40">
    <property type="entry name" value="Peptidase M42, domain 2"/>
    <property type="match status" value="1"/>
</dbReference>
<evidence type="ECO:0000256" key="6">
    <source>
        <dbReference type="PIRNR" id="PIRNR001123"/>
    </source>
</evidence>
<gene>
    <name evidence="8" type="primary">ysdC_3</name>
    <name evidence="8" type="ORF">CPAL_08430</name>
</gene>
<dbReference type="PANTHER" id="PTHR32481">
    <property type="entry name" value="AMINOPEPTIDASE"/>
    <property type="match status" value="1"/>
</dbReference>
<dbReference type="Pfam" id="PF05343">
    <property type="entry name" value="Peptidase_M42"/>
    <property type="match status" value="1"/>
</dbReference>
<dbReference type="AlphaFoldDB" id="A0A2T0AW68"/>
<dbReference type="PIRSF" id="PIRSF001123">
    <property type="entry name" value="PepA_GA"/>
    <property type="match status" value="1"/>
</dbReference>
<dbReference type="Gene3D" id="3.40.630.10">
    <property type="entry name" value="Zn peptidases"/>
    <property type="match status" value="1"/>
</dbReference>
<dbReference type="GO" id="GO:0046872">
    <property type="term" value="F:metal ion binding"/>
    <property type="evidence" value="ECO:0007669"/>
    <property type="project" value="UniProtKB-UniRule"/>
</dbReference>
<evidence type="ECO:0000256" key="3">
    <source>
        <dbReference type="ARBA" id="ARBA00022670"/>
    </source>
</evidence>
<evidence type="ECO:0000256" key="1">
    <source>
        <dbReference type="ARBA" id="ARBA00006272"/>
    </source>
</evidence>
<dbReference type="GO" id="GO:0004177">
    <property type="term" value="F:aminopeptidase activity"/>
    <property type="evidence" value="ECO:0007669"/>
    <property type="project" value="UniProtKB-UniRule"/>
</dbReference>
<organism evidence="8 9">
    <name type="scientific">Clostridium thermopalmarium DSM 5974</name>
    <dbReference type="NCBI Taxonomy" id="1121340"/>
    <lineage>
        <taxon>Bacteria</taxon>
        <taxon>Bacillati</taxon>
        <taxon>Bacillota</taxon>
        <taxon>Clostridia</taxon>
        <taxon>Eubacteriales</taxon>
        <taxon>Clostridiaceae</taxon>
        <taxon>Clostridium</taxon>
    </lineage>
</organism>
<evidence type="ECO:0000313" key="9">
    <source>
        <dbReference type="Proteomes" id="UP000239614"/>
    </source>
</evidence>
<dbReference type="SUPFAM" id="SSF101821">
    <property type="entry name" value="Aminopeptidase/glucanase lid domain"/>
    <property type="match status" value="1"/>
</dbReference>
<dbReference type="OrthoDB" id="9772053at2"/>
<keyword evidence="2 8" id="KW-0031">Aminopeptidase</keyword>
<keyword evidence="9" id="KW-1185">Reference proteome</keyword>
<comment type="cofactor">
    <cofactor evidence="7">
        <name>a divalent metal cation</name>
        <dbReference type="ChEBI" id="CHEBI:60240"/>
    </cofactor>
    <text evidence="7">Binds 2 divalent metal cations per subunit.</text>
</comment>
<dbReference type="PANTHER" id="PTHR32481:SF0">
    <property type="entry name" value="AMINOPEPTIDASE YPDE-RELATED"/>
    <property type="match status" value="1"/>
</dbReference>
<sequence length="329" mass="36544">MDKLMETLIKTFGVSSKEIYMRNVIKEEIEDIKIHNNINIEVVEDTIGNLIIKLGKGSEKIMICTHMDNAGVMTVMIENNGFIRVSPIGKLKPESLVRSFVKFENGTIGRIDASKANPSRDDLFIDVGISNKEVASKRIKEGDLGEVTGQGFISHNRIVAPNLHSKLACYALLKVIRRFKNIQSLNKEFYFVFTSQMESGFRGARAAASEIKPSIAIALDSIEAGDYIGGSYTLKLEMGPAVCIYDKSLIIHDDIKKLIQDTADNLNINLQYIIGDNKNEGGLIHKEVGGIKTGVIQIPCRYMYTSGEMMSFKDINGTIDLIYGIIKKL</sequence>
<dbReference type="GO" id="GO:0006508">
    <property type="term" value="P:proteolysis"/>
    <property type="evidence" value="ECO:0007669"/>
    <property type="project" value="UniProtKB-KW"/>
</dbReference>
<comment type="caution">
    <text evidence="8">The sequence shown here is derived from an EMBL/GenBank/DDBJ whole genome shotgun (WGS) entry which is preliminary data.</text>
</comment>
<evidence type="ECO:0000256" key="5">
    <source>
        <dbReference type="ARBA" id="ARBA00022801"/>
    </source>
</evidence>
<dbReference type="EMBL" id="PVXN01000013">
    <property type="protein sequence ID" value="PRR74809.1"/>
    <property type="molecule type" value="Genomic_DNA"/>
</dbReference>
<dbReference type="EC" id="3.4.11.-" evidence="8"/>
<protein>
    <submittedName>
        <fullName evidence="8">Putative aminopeptidase YsdC</fullName>
        <ecNumber evidence="8">3.4.11.-</ecNumber>
    </submittedName>
</protein>
<keyword evidence="3" id="KW-0645">Protease</keyword>
<accession>A0A2T0AW68</accession>
<name>A0A2T0AW68_9CLOT</name>
<dbReference type="RefSeq" id="WP_061859217.1">
    <property type="nucleotide sequence ID" value="NZ_PVXN01000013.1"/>
</dbReference>
<evidence type="ECO:0000256" key="2">
    <source>
        <dbReference type="ARBA" id="ARBA00022438"/>
    </source>
</evidence>
<evidence type="ECO:0000256" key="7">
    <source>
        <dbReference type="PIRSR" id="PIRSR001123-2"/>
    </source>
</evidence>
<dbReference type="InterPro" id="IPR051464">
    <property type="entry name" value="Peptidase_M42_aminopept"/>
</dbReference>
<evidence type="ECO:0000256" key="4">
    <source>
        <dbReference type="ARBA" id="ARBA00022723"/>
    </source>
</evidence>
<feature type="binding site" evidence="7">
    <location>
        <position position="220"/>
    </location>
    <ligand>
        <name>Zn(2+)</name>
        <dbReference type="ChEBI" id="CHEBI:29105"/>
        <label>1</label>
    </ligand>
</feature>
<dbReference type="Proteomes" id="UP000239614">
    <property type="component" value="Unassembled WGS sequence"/>
</dbReference>